<name>U2Z1B6_9RHOB</name>
<dbReference type="Proteomes" id="UP000016566">
    <property type="component" value="Unassembled WGS sequence"/>
</dbReference>
<gene>
    <name evidence="1" type="ORF">MBELCI_0904</name>
</gene>
<accession>U2Z1B6</accession>
<dbReference type="STRING" id="1337093.MBELCI_0904"/>
<keyword evidence="2" id="KW-1185">Reference proteome</keyword>
<dbReference type="eggNOG" id="ENOG50314F4">
    <property type="taxonomic scope" value="Bacteria"/>
</dbReference>
<evidence type="ECO:0000313" key="2">
    <source>
        <dbReference type="Proteomes" id="UP000016566"/>
    </source>
</evidence>
<dbReference type="RefSeq" id="WP_021692960.1">
    <property type="nucleotide sequence ID" value="NZ_BATB01000007.1"/>
</dbReference>
<dbReference type="EMBL" id="BATB01000007">
    <property type="protein sequence ID" value="GAD54852.1"/>
    <property type="molecule type" value="Genomic_DNA"/>
</dbReference>
<dbReference type="OrthoDB" id="7868577at2"/>
<sequence length="115" mass="12827">MRFPRKLMMVAAVLIGAAVLVSVARDRWGGERLPVADDCISAVRTNRCDVDLVVHAGDLVNGRRIWLRPDQALPRDAQPPFHACELPNLPVQMSHRFIPGARVWGCELPPRLRGD</sequence>
<comment type="caution">
    <text evidence="1">The sequence shown here is derived from an EMBL/GenBank/DDBJ whole genome shotgun (WGS) entry which is preliminary data.</text>
</comment>
<reference evidence="1" key="1">
    <citation type="journal article" date="2013" name="Genome Announc.">
        <title>Draft Genome Sequence of Loktanella cinnabarina LL-001T, Isolated from Deep-Sea Floor Sediment.</title>
        <authorList>
            <person name="Nishi S."/>
            <person name="Tsubouchi T."/>
            <person name="Takaki Y."/>
            <person name="Koyanagi R."/>
            <person name="Satoh N."/>
            <person name="Maruyama T."/>
            <person name="Hatada Y."/>
        </authorList>
    </citation>
    <scope>NUCLEOTIDE SEQUENCE [LARGE SCALE GENOMIC DNA]</scope>
    <source>
        <strain evidence="1">LL-001</strain>
    </source>
</reference>
<dbReference type="AlphaFoldDB" id="U2Z1B6"/>
<protein>
    <submittedName>
        <fullName evidence="1">Uncharacterized protein</fullName>
    </submittedName>
</protein>
<evidence type="ECO:0000313" key="1">
    <source>
        <dbReference type="EMBL" id="GAD54852.1"/>
    </source>
</evidence>
<organism evidence="1 2">
    <name type="scientific">Limimaricola cinnabarinus LL-001</name>
    <dbReference type="NCBI Taxonomy" id="1337093"/>
    <lineage>
        <taxon>Bacteria</taxon>
        <taxon>Pseudomonadati</taxon>
        <taxon>Pseudomonadota</taxon>
        <taxon>Alphaproteobacteria</taxon>
        <taxon>Rhodobacterales</taxon>
        <taxon>Paracoccaceae</taxon>
        <taxon>Limimaricola</taxon>
    </lineage>
</organism>
<proteinExistence type="predicted"/>